<feature type="region of interest" description="Disordered" evidence="3">
    <location>
        <begin position="1"/>
        <end position="47"/>
    </location>
</feature>
<feature type="domain" description="AB hydrolase-1" evidence="4">
    <location>
        <begin position="112"/>
        <end position="265"/>
    </location>
</feature>
<dbReference type="InterPro" id="IPR000073">
    <property type="entry name" value="AB_hydrolase_1"/>
</dbReference>
<gene>
    <name evidence="6" type="ORF">Atai01_26720</name>
</gene>
<dbReference type="EMBL" id="BSTI01000005">
    <property type="protein sequence ID" value="GLY66053.1"/>
    <property type="molecule type" value="Genomic_DNA"/>
</dbReference>
<keyword evidence="2" id="KW-0378">Hydrolase</keyword>
<evidence type="ECO:0000256" key="2">
    <source>
        <dbReference type="ARBA" id="ARBA00022801"/>
    </source>
</evidence>
<evidence type="ECO:0000259" key="4">
    <source>
        <dbReference type="Pfam" id="PF00561"/>
    </source>
</evidence>
<dbReference type="SUPFAM" id="SSF53474">
    <property type="entry name" value="alpha/beta-Hydrolases"/>
    <property type="match status" value="1"/>
</dbReference>
<feature type="region of interest" description="Disordered" evidence="3">
    <location>
        <begin position="513"/>
        <end position="534"/>
    </location>
</feature>
<evidence type="ECO:0000256" key="1">
    <source>
        <dbReference type="ARBA" id="ARBA00010088"/>
    </source>
</evidence>
<comment type="similarity">
    <text evidence="1">Belongs to the peptidase S33 family.</text>
</comment>
<evidence type="ECO:0000313" key="7">
    <source>
        <dbReference type="Proteomes" id="UP001165136"/>
    </source>
</evidence>
<dbReference type="InterPro" id="IPR013595">
    <property type="entry name" value="Pept_S33_TAP-like_C"/>
</dbReference>
<evidence type="ECO:0000313" key="6">
    <source>
        <dbReference type="EMBL" id="GLY66053.1"/>
    </source>
</evidence>
<evidence type="ECO:0000259" key="5">
    <source>
        <dbReference type="Pfam" id="PF08386"/>
    </source>
</evidence>
<dbReference type="Pfam" id="PF08386">
    <property type="entry name" value="Abhydrolase_4"/>
    <property type="match status" value="1"/>
</dbReference>
<evidence type="ECO:0000256" key="3">
    <source>
        <dbReference type="SAM" id="MobiDB-lite"/>
    </source>
</evidence>
<organism evidence="6 7">
    <name type="scientific">Amycolatopsis taiwanensis</name>
    <dbReference type="NCBI Taxonomy" id="342230"/>
    <lineage>
        <taxon>Bacteria</taxon>
        <taxon>Bacillati</taxon>
        <taxon>Actinomycetota</taxon>
        <taxon>Actinomycetes</taxon>
        <taxon>Pseudonocardiales</taxon>
        <taxon>Pseudonocardiaceae</taxon>
        <taxon>Amycolatopsis</taxon>
    </lineage>
</organism>
<proteinExistence type="inferred from homology"/>
<keyword evidence="7" id="KW-1185">Reference proteome</keyword>
<name>A0A9W6VCE0_9PSEU</name>
<dbReference type="Pfam" id="PF00561">
    <property type="entry name" value="Abhydrolase_1"/>
    <property type="match status" value="1"/>
</dbReference>
<protein>
    <submittedName>
        <fullName evidence="6">Peptidase</fullName>
    </submittedName>
</protein>
<dbReference type="Proteomes" id="UP001165136">
    <property type="component" value="Unassembled WGS sequence"/>
</dbReference>
<dbReference type="GO" id="GO:0016787">
    <property type="term" value="F:hydrolase activity"/>
    <property type="evidence" value="ECO:0007669"/>
    <property type="project" value="UniProtKB-KW"/>
</dbReference>
<dbReference type="InterPro" id="IPR029058">
    <property type="entry name" value="AB_hydrolase_fold"/>
</dbReference>
<sequence>MRLPAPGTAANSADPSRQVDDGGGRGTGRTYDEPRSRPRRFAHGPQGEIDVSAYIGAIDWRHCPDTTDPIECGTLEVPLDWDDPRGEKIHIGVSRVKAKDPGKRIGTAIMDPGGPGTSGVTDMVLRQGKVFSDAVRERFDVVTYDPRGVNTSSPITCDQAEADRVEAMKDPHSQADFDALVAAKRQLSENCRRLTGPLYDHTDTRQTVRDIDAIRAALGEEKITQIGYSYGTLAVQLYAQMFPNRVRALVGDGNMDHLNVRTAWDLTSAGAGALEENFTQFAKWCDMTPHCALYGRDTTKTYIEVRERARRGTLTDPDTGKPVSFAALLRTANLANLPDRWREAASMIKSRYDGTPTGQVPPPPGGDGPPAGRVQLPHEVWFCQDWRMQVRDYAEWSALSERLARSYPTVQWSPYANSALDCVGYTGKTTYPQQPAHTGNAPAMMLLGNVRDFATVYTWSQGAAKQTGATLVTYEGYGHTIYPSTAHAGPSACINSIVEDYLINLKLPASGTRCPDIETPGGTGGPPPSPGTGG</sequence>
<feature type="domain" description="Peptidase S33 tripeptidyl aminopeptidase-like C-terminal" evidence="5">
    <location>
        <begin position="413"/>
        <end position="514"/>
    </location>
</feature>
<feature type="region of interest" description="Disordered" evidence="3">
    <location>
        <begin position="352"/>
        <end position="371"/>
    </location>
</feature>
<dbReference type="RefSeq" id="WP_285486995.1">
    <property type="nucleotide sequence ID" value="NZ_BSTI01000005.1"/>
</dbReference>
<accession>A0A9W6VCE0</accession>
<dbReference type="AlphaFoldDB" id="A0A9W6VCE0"/>
<dbReference type="Gene3D" id="3.40.50.1820">
    <property type="entry name" value="alpha/beta hydrolase"/>
    <property type="match status" value="1"/>
</dbReference>
<dbReference type="PANTHER" id="PTHR43248:SF25">
    <property type="entry name" value="AB HYDROLASE-1 DOMAIN-CONTAINING PROTEIN-RELATED"/>
    <property type="match status" value="1"/>
</dbReference>
<reference evidence="6" key="1">
    <citation type="submission" date="2023-03" db="EMBL/GenBank/DDBJ databases">
        <title>Amycolatopsis taiwanensis NBRC 103393.</title>
        <authorList>
            <person name="Ichikawa N."/>
            <person name="Sato H."/>
            <person name="Tonouchi N."/>
        </authorList>
    </citation>
    <scope>NUCLEOTIDE SEQUENCE</scope>
    <source>
        <strain evidence="6">NBRC 103393</strain>
    </source>
</reference>
<comment type="caution">
    <text evidence="6">The sequence shown here is derived from an EMBL/GenBank/DDBJ whole genome shotgun (WGS) entry which is preliminary data.</text>
</comment>
<dbReference type="PANTHER" id="PTHR43248">
    <property type="entry name" value="2-SUCCINYL-6-HYDROXY-2,4-CYCLOHEXADIENE-1-CARBOXYLATE SYNTHASE"/>
    <property type="match status" value="1"/>
</dbReference>
<feature type="compositionally biased region" description="Pro residues" evidence="3">
    <location>
        <begin position="525"/>
        <end position="534"/>
    </location>
</feature>
<dbReference type="InterPro" id="IPR051601">
    <property type="entry name" value="Serine_prot/Carboxylest_S33"/>
</dbReference>